<feature type="domain" description="Mycothiol-dependent maleylpyruvate isomerase metal-binding" evidence="2">
    <location>
        <begin position="12"/>
        <end position="135"/>
    </location>
</feature>
<dbReference type="SUPFAM" id="SSF109854">
    <property type="entry name" value="DinB/YfiT-like putative metalloenzymes"/>
    <property type="match status" value="1"/>
</dbReference>
<proteinExistence type="predicted"/>
<dbReference type="PANTHER" id="PTHR40758">
    <property type="entry name" value="CONSERVED PROTEIN"/>
    <property type="match status" value="1"/>
</dbReference>
<dbReference type="InterPro" id="IPR010872">
    <property type="entry name" value="MDMPI_C-term_domain"/>
</dbReference>
<accession>A0A132MPI4</accession>
<dbReference type="Pfam" id="PF07398">
    <property type="entry name" value="MDMPI_C"/>
    <property type="match status" value="1"/>
</dbReference>
<evidence type="ECO:0000313" key="3">
    <source>
        <dbReference type="EMBL" id="KWW99774.1"/>
    </source>
</evidence>
<dbReference type="GO" id="GO:0046872">
    <property type="term" value="F:metal ion binding"/>
    <property type="evidence" value="ECO:0007669"/>
    <property type="project" value="InterPro"/>
</dbReference>
<protein>
    <recommendedName>
        <fullName evidence="5">Mycothiol-dependent maleylpyruvate isomerase metal-binding domain-containing protein</fullName>
    </recommendedName>
</protein>
<evidence type="ECO:0008006" key="5">
    <source>
        <dbReference type="Google" id="ProtNLM"/>
    </source>
</evidence>
<organism evidence="3 4">
    <name type="scientific">Carbonactinospora thermoautotrophica</name>
    <dbReference type="NCBI Taxonomy" id="1469144"/>
    <lineage>
        <taxon>Bacteria</taxon>
        <taxon>Bacillati</taxon>
        <taxon>Actinomycetota</taxon>
        <taxon>Actinomycetes</taxon>
        <taxon>Kitasatosporales</taxon>
        <taxon>Carbonactinosporaceae</taxon>
        <taxon>Carbonactinospora</taxon>
    </lineage>
</organism>
<name>A0A132MPI4_9ACTN</name>
<dbReference type="PATRIC" id="fig|1469144.10.peg.1552"/>
<dbReference type="RefSeq" id="WP_066885658.1">
    <property type="nucleotide sequence ID" value="NZ_LAXD01000001.1"/>
</dbReference>
<dbReference type="InterPro" id="IPR034660">
    <property type="entry name" value="DinB/YfiT-like"/>
</dbReference>
<dbReference type="OrthoDB" id="3671213at2"/>
<dbReference type="STRING" id="1469144.LI90_1413"/>
<dbReference type="AlphaFoldDB" id="A0A132MPI4"/>
<dbReference type="GO" id="GO:0005886">
    <property type="term" value="C:plasma membrane"/>
    <property type="evidence" value="ECO:0007669"/>
    <property type="project" value="TreeGrafter"/>
</dbReference>
<dbReference type="Gene3D" id="1.20.120.450">
    <property type="entry name" value="dinb family like domain"/>
    <property type="match status" value="1"/>
</dbReference>
<dbReference type="Proteomes" id="UP000070188">
    <property type="component" value="Unassembled WGS sequence"/>
</dbReference>
<feature type="domain" description="MDMPI C-terminal" evidence="1">
    <location>
        <begin position="148"/>
        <end position="250"/>
    </location>
</feature>
<dbReference type="InterPro" id="IPR017517">
    <property type="entry name" value="Maleyloyr_isom"/>
</dbReference>
<comment type="caution">
    <text evidence="3">The sequence shown here is derived from an EMBL/GenBank/DDBJ whole genome shotgun (WGS) entry which is preliminary data.</text>
</comment>
<dbReference type="NCBIfam" id="TIGR03083">
    <property type="entry name" value="maleylpyruvate isomerase family mycothiol-dependent enzyme"/>
    <property type="match status" value="1"/>
</dbReference>
<evidence type="ECO:0000313" key="4">
    <source>
        <dbReference type="Proteomes" id="UP000070188"/>
    </source>
</evidence>
<dbReference type="InterPro" id="IPR024344">
    <property type="entry name" value="MDMPI_metal-binding"/>
</dbReference>
<gene>
    <name evidence="3" type="ORF">LI90_1413</name>
</gene>
<keyword evidence="4" id="KW-1185">Reference proteome</keyword>
<sequence>MVQLGYDRYYTELEAEAVRFAEAVHDADLARQVPTCPEWTLAQLVAHVGQAHRWATAIVVRRSPEPLAFEDVDDLRVPEDAAERAEWLRAGAARLVEAVREAGPETSVWTFTDEHYAGFWVRRMLYETLVHRADAELTVGRAVTLDPELAADGISEGLGLLTSSAVAANPAVAGLRGDGQTLHFHATDEGLGEAGEWVVRRTPSGVVWEHGHVKADVAVRARAADLLLVLQRRIPPSDPRIEVLGDEELFHHWLDHTAF</sequence>
<dbReference type="EMBL" id="LAXD01000001">
    <property type="protein sequence ID" value="KWW99774.1"/>
    <property type="molecule type" value="Genomic_DNA"/>
</dbReference>
<reference evidence="4" key="1">
    <citation type="submission" date="2015-04" db="EMBL/GenBank/DDBJ databases">
        <title>Physiological reanalysis, assessment of diazotrophy, and genome sequences of multiple isolates of Streptomyces thermoautotrophicus.</title>
        <authorList>
            <person name="MacKellar D.C."/>
            <person name="Lieber L."/>
            <person name="Norman J."/>
            <person name="Bolger A."/>
            <person name="Tobin C."/>
            <person name="Murray J.W."/>
            <person name="Chang R."/>
            <person name="Ford T."/>
            <person name="Nguyen P.Q."/>
            <person name="Woodward J."/>
            <person name="Permingeat H."/>
            <person name="Joshi N.S."/>
            <person name="Silver P.A."/>
            <person name="Usadel B."/>
            <person name="Rutherford A.W."/>
            <person name="Friesen M."/>
            <person name="Prell J."/>
        </authorList>
    </citation>
    <scope>NUCLEOTIDE SEQUENCE [LARGE SCALE GENOMIC DNA]</scope>
    <source>
        <strain evidence="4">H1</strain>
    </source>
</reference>
<dbReference type="Pfam" id="PF11716">
    <property type="entry name" value="MDMPI_N"/>
    <property type="match status" value="1"/>
</dbReference>
<evidence type="ECO:0000259" key="1">
    <source>
        <dbReference type="Pfam" id="PF07398"/>
    </source>
</evidence>
<evidence type="ECO:0000259" key="2">
    <source>
        <dbReference type="Pfam" id="PF11716"/>
    </source>
</evidence>
<dbReference type="PANTHER" id="PTHR40758:SF1">
    <property type="entry name" value="CONSERVED PROTEIN"/>
    <property type="match status" value="1"/>
</dbReference>